<dbReference type="FunFam" id="1.10.601.10:FF:000002">
    <property type="entry name" value="RNA polymerase sigma factor RpoD"/>
    <property type="match status" value="1"/>
</dbReference>
<comment type="function">
    <text evidence="6">Sigma factors are initiation factors that promote the attachment of RNA polymerase to specific initiation sites and are then released. This sigma factor is the primary sigma factor during exponential growth.</text>
</comment>
<dbReference type="NCBIfam" id="NF004208">
    <property type="entry name" value="PRK05658.1"/>
    <property type="match status" value="1"/>
</dbReference>
<keyword evidence="3 6" id="KW-0731">Sigma factor</keyword>
<dbReference type="InterPro" id="IPR013325">
    <property type="entry name" value="RNA_pol_sigma_r2"/>
</dbReference>
<dbReference type="HAMAP" id="MF_00963">
    <property type="entry name" value="Sigma70_RpoD_SigA"/>
    <property type="match status" value="1"/>
</dbReference>
<feature type="region of interest" description="Sigma-70 factor domain-2" evidence="6">
    <location>
        <begin position="399"/>
        <end position="469"/>
    </location>
</feature>
<dbReference type="GO" id="GO:0005737">
    <property type="term" value="C:cytoplasm"/>
    <property type="evidence" value="ECO:0007669"/>
    <property type="project" value="UniProtKB-SubCell"/>
</dbReference>
<dbReference type="InterPro" id="IPR012760">
    <property type="entry name" value="RNA_pol_sigma_RpoD_C"/>
</dbReference>
<dbReference type="InterPro" id="IPR042189">
    <property type="entry name" value="RNA_pol_sigma_70_r1_1_sf"/>
</dbReference>
<evidence type="ECO:0000313" key="9">
    <source>
        <dbReference type="EMBL" id="ATR78903.1"/>
    </source>
</evidence>
<dbReference type="InterPro" id="IPR000943">
    <property type="entry name" value="RNA_pol_sigma70"/>
</dbReference>
<sequence length="634" mass="72474">MSEHSTSQLATLIQLGKEQGYLTYAEINDQLPESVTESDQIDDIIQMLTDVGIKIFETAPDEDDIMLSDDADDDEIAVDEAAAVLASVESEPGRTTDPVRMYMREMGTVDLLTREGEIAIAKRIEDGIRDVQHAMTFWPGTVAMLINEYRQTFEGEKKISDIITGFLDPEAADVIALADDEEVEIALPIIKPKVKDEEAKDELDDEAEIADEIEEVDGGVSEDADTEEASGLDPEEVRLRFEELEQLFTKVNDLLATHDRDSEVVKAAMNELANCFMLFKLNSRVSDNIMNMMREVYEDVRKNERHIMKLVIRRGKMPKDEFRKTFPHNETNLDWLPNRIAGKPAFADTLERVLDEVLQYQRRIQQHEQNLGMSIDQMKVVARNMSVGEAKARRAKKEMVEANLRLVISIAKKYTNRGLQFLDLIQEGNIGLMKAVDKFEYRRGYKFSTYATWWIRQAITRSIADQARTIRIPVHMIETINKINRVSRQLLQEMGREPTPEELGERLEMDEVKVRKVLKIAKEPISMETPIGDDEDSHLGDFIEDSSISSPVDEATAQGLKEATREVLANLTEREAKVLKMRFGIDMSTDHTLEEVGKQFDVTRERIRQIEAKALRKLRHPSRSEHLRSFLEND</sequence>
<dbReference type="GO" id="GO:0003677">
    <property type="term" value="F:DNA binding"/>
    <property type="evidence" value="ECO:0007669"/>
    <property type="project" value="UniProtKB-UniRule"/>
</dbReference>
<protein>
    <recommendedName>
        <fullName evidence="6">RNA polymerase sigma factor RpoD</fullName>
    </recommendedName>
    <alternativeName>
        <fullName evidence="6">Sigma-70</fullName>
    </alternativeName>
</protein>
<dbReference type="InterPro" id="IPR007624">
    <property type="entry name" value="RNA_pol_sigma70_r3"/>
</dbReference>
<dbReference type="CDD" id="cd06171">
    <property type="entry name" value="Sigma70_r4"/>
    <property type="match status" value="1"/>
</dbReference>
<feature type="region of interest" description="Sigma-70 factor domain-3" evidence="6">
    <location>
        <begin position="478"/>
        <end position="554"/>
    </location>
</feature>
<dbReference type="PANTHER" id="PTHR30603">
    <property type="entry name" value="RNA POLYMERASE SIGMA FACTOR RPO"/>
    <property type="match status" value="1"/>
</dbReference>
<dbReference type="Gene3D" id="1.10.220.120">
    <property type="entry name" value="Sigma-70 factor, region 1.1"/>
    <property type="match status" value="1"/>
</dbReference>
<dbReference type="Pfam" id="PF04546">
    <property type="entry name" value="Sigma70_ner"/>
    <property type="match status" value="1"/>
</dbReference>
<dbReference type="InterPro" id="IPR050239">
    <property type="entry name" value="Sigma-70_RNA_pol_init_factors"/>
</dbReference>
<organism evidence="9 10">
    <name type="scientific">Faucicola osloensis</name>
    <name type="common">Moraxella osloensis</name>
    <dbReference type="NCBI Taxonomy" id="34062"/>
    <lineage>
        <taxon>Bacteria</taxon>
        <taxon>Pseudomonadati</taxon>
        <taxon>Pseudomonadota</taxon>
        <taxon>Gammaproteobacteria</taxon>
        <taxon>Moraxellales</taxon>
        <taxon>Moraxellaceae</taxon>
        <taxon>Faucicola</taxon>
    </lineage>
</organism>
<evidence type="ECO:0000259" key="7">
    <source>
        <dbReference type="PROSITE" id="PS00715"/>
    </source>
</evidence>
<dbReference type="PANTHER" id="PTHR30603:SF60">
    <property type="entry name" value="RNA POLYMERASE SIGMA FACTOR RPOD"/>
    <property type="match status" value="1"/>
</dbReference>
<feature type="region of interest" description="Sigma-70 factor domain-4" evidence="6">
    <location>
        <begin position="567"/>
        <end position="620"/>
    </location>
</feature>
<proteinExistence type="inferred from homology"/>
<dbReference type="Gene3D" id="1.10.10.10">
    <property type="entry name" value="Winged helix-like DNA-binding domain superfamily/Winged helix DNA-binding domain"/>
    <property type="match status" value="2"/>
</dbReference>
<dbReference type="GO" id="GO:0016987">
    <property type="term" value="F:sigma factor activity"/>
    <property type="evidence" value="ECO:0007669"/>
    <property type="project" value="UniProtKB-UniRule"/>
</dbReference>
<dbReference type="InterPro" id="IPR014284">
    <property type="entry name" value="RNA_pol_sigma-70_dom"/>
</dbReference>
<dbReference type="InterPro" id="IPR007631">
    <property type="entry name" value="RNA_pol_sigma_70_non-ess"/>
</dbReference>
<dbReference type="Pfam" id="PF00140">
    <property type="entry name" value="Sigma70_r1_2"/>
    <property type="match status" value="1"/>
</dbReference>
<dbReference type="RefSeq" id="WP_100270150.1">
    <property type="nucleotide sequence ID" value="NZ_CP024443.1"/>
</dbReference>
<keyword evidence="1 6" id="KW-0963">Cytoplasm</keyword>
<comment type="subunit">
    <text evidence="6">Interacts transiently with the RNA polymerase catalytic core.</text>
</comment>
<evidence type="ECO:0000313" key="10">
    <source>
        <dbReference type="Proteomes" id="UP000229340"/>
    </source>
</evidence>
<evidence type="ECO:0000256" key="3">
    <source>
        <dbReference type="ARBA" id="ARBA00023082"/>
    </source>
</evidence>
<dbReference type="InterPro" id="IPR009042">
    <property type="entry name" value="RNA_pol_sigma70_r1_2"/>
</dbReference>
<dbReference type="Pfam" id="PF04545">
    <property type="entry name" value="Sigma70_r4"/>
    <property type="match status" value="1"/>
</dbReference>
<evidence type="ECO:0000256" key="6">
    <source>
        <dbReference type="HAMAP-Rule" id="MF_00963"/>
    </source>
</evidence>
<dbReference type="InterPro" id="IPR036388">
    <property type="entry name" value="WH-like_DNA-bd_sf"/>
</dbReference>
<dbReference type="EMBL" id="CP024443">
    <property type="protein sequence ID" value="ATR78903.1"/>
    <property type="molecule type" value="Genomic_DNA"/>
</dbReference>
<dbReference type="STRING" id="34062.AXE82_02475"/>
<accession>A0A2D2LV56</accession>
<feature type="DNA-binding region" description="H-T-H motif" evidence="6">
    <location>
        <begin position="593"/>
        <end position="612"/>
    </location>
</feature>
<keyword evidence="2 6" id="KW-0805">Transcription regulation</keyword>
<dbReference type="InterPro" id="IPR007127">
    <property type="entry name" value="RNA_pol_sigma_70_r1_1"/>
</dbReference>
<dbReference type="Pfam" id="PF04542">
    <property type="entry name" value="Sigma70_r2"/>
    <property type="match status" value="1"/>
</dbReference>
<dbReference type="PRINTS" id="PR00046">
    <property type="entry name" value="SIGMA70FCT"/>
</dbReference>
<name>A0A2D2LV56_FAUOS</name>
<dbReference type="Pfam" id="PF04539">
    <property type="entry name" value="Sigma70_r3"/>
    <property type="match status" value="1"/>
</dbReference>
<dbReference type="Proteomes" id="UP000229340">
    <property type="component" value="Chromosome"/>
</dbReference>
<dbReference type="FunFam" id="1.10.10.10:FF:000004">
    <property type="entry name" value="RNA polymerase sigma factor SigA"/>
    <property type="match status" value="1"/>
</dbReference>
<evidence type="ECO:0000256" key="1">
    <source>
        <dbReference type="ARBA" id="ARBA00022490"/>
    </source>
</evidence>
<dbReference type="FunFam" id="1.10.220.120:FF:000001">
    <property type="entry name" value="RNA polymerase sigma factor RpoD"/>
    <property type="match status" value="1"/>
</dbReference>
<evidence type="ECO:0000256" key="2">
    <source>
        <dbReference type="ARBA" id="ARBA00023015"/>
    </source>
</evidence>
<gene>
    <name evidence="6" type="primary">rpoD</name>
    <name evidence="9" type="ORF">NP7_06315</name>
</gene>
<keyword evidence="4 6" id="KW-0238">DNA-binding</keyword>
<dbReference type="PROSITE" id="PS00715">
    <property type="entry name" value="SIGMA70_1"/>
    <property type="match status" value="1"/>
</dbReference>
<dbReference type="SUPFAM" id="SSF88659">
    <property type="entry name" value="Sigma3 and sigma4 domains of RNA polymerase sigma factors"/>
    <property type="match status" value="2"/>
</dbReference>
<reference evidence="10" key="1">
    <citation type="submission" date="2017-11" db="EMBL/GenBank/DDBJ databases">
        <title>Complete genome sequence of Moraxella osloensis NP7 isolated from human skin.</title>
        <authorList>
            <person name="Lee K."/>
            <person name="Lim J.Y."/>
            <person name="Hwang I."/>
        </authorList>
    </citation>
    <scope>NUCLEOTIDE SEQUENCE [LARGE SCALE GENOMIC DNA]</scope>
    <source>
        <strain evidence="10">NP7</strain>
    </source>
</reference>
<dbReference type="GO" id="GO:0006352">
    <property type="term" value="P:DNA-templated transcription initiation"/>
    <property type="evidence" value="ECO:0007669"/>
    <property type="project" value="UniProtKB-UniRule"/>
</dbReference>
<dbReference type="Gene3D" id="1.10.601.10">
    <property type="entry name" value="RNA Polymerase Primary Sigma Factor"/>
    <property type="match status" value="1"/>
</dbReference>
<dbReference type="InterPro" id="IPR007627">
    <property type="entry name" value="RNA_pol_sigma70_r2"/>
</dbReference>
<comment type="similarity">
    <text evidence="6">Belongs to the sigma-70 factor family. RpoD/SigA subfamily.</text>
</comment>
<comment type="subcellular location">
    <subcellularLocation>
        <location evidence="6">Cytoplasm</location>
    </subcellularLocation>
</comment>
<evidence type="ECO:0000256" key="5">
    <source>
        <dbReference type="ARBA" id="ARBA00023163"/>
    </source>
</evidence>
<feature type="short sequence motif" description="Interaction with polymerase core subunit RpoC" evidence="6">
    <location>
        <begin position="423"/>
        <end position="426"/>
    </location>
</feature>
<dbReference type="Pfam" id="PF03979">
    <property type="entry name" value="Sigma70_r1_1"/>
    <property type="match status" value="1"/>
</dbReference>
<keyword evidence="5 6" id="KW-0804">Transcription</keyword>
<dbReference type="PROSITE" id="PS00716">
    <property type="entry name" value="SIGMA70_2"/>
    <property type="match status" value="1"/>
</dbReference>
<dbReference type="SUPFAM" id="SSF88946">
    <property type="entry name" value="Sigma2 domain of RNA polymerase sigma factors"/>
    <property type="match status" value="1"/>
</dbReference>
<dbReference type="InterPro" id="IPR007630">
    <property type="entry name" value="RNA_pol_sigma70_r4"/>
</dbReference>
<feature type="domain" description="RNA polymerase sigma-70" evidence="7">
    <location>
        <begin position="423"/>
        <end position="436"/>
    </location>
</feature>
<evidence type="ECO:0000256" key="4">
    <source>
        <dbReference type="ARBA" id="ARBA00023125"/>
    </source>
</evidence>
<dbReference type="NCBIfam" id="TIGR02393">
    <property type="entry name" value="RpoD_Cterm"/>
    <property type="match status" value="1"/>
</dbReference>
<dbReference type="InterPro" id="IPR013324">
    <property type="entry name" value="RNA_pol_sigma_r3/r4-like"/>
</dbReference>
<dbReference type="InterPro" id="IPR028630">
    <property type="entry name" value="Sigma70_RpoD"/>
</dbReference>
<dbReference type="FunFam" id="1.10.10.10:FF:000002">
    <property type="entry name" value="RNA polymerase sigma factor SigA"/>
    <property type="match status" value="1"/>
</dbReference>
<dbReference type="NCBIfam" id="TIGR02937">
    <property type="entry name" value="sigma70-ECF"/>
    <property type="match status" value="1"/>
</dbReference>
<feature type="domain" description="RNA polymerase sigma-70" evidence="8">
    <location>
        <begin position="592"/>
        <end position="618"/>
    </location>
</feature>
<evidence type="ECO:0000259" key="8">
    <source>
        <dbReference type="PROSITE" id="PS00716"/>
    </source>
</evidence>
<dbReference type="AlphaFoldDB" id="A0A2D2LV56"/>